<reference evidence="2" key="1">
    <citation type="submission" date="2018-05" db="EMBL/GenBank/DDBJ databases">
        <title>Draft genome sequence of Stemphylium lycopersici strain CIDEFI 213.</title>
        <authorList>
            <person name="Medina R."/>
            <person name="Franco M.E.E."/>
            <person name="Lucentini C.G."/>
            <person name="Saparrat M.C.N."/>
            <person name="Balatti P.A."/>
        </authorList>
    </citation>
    <scope>NUCLEOTIDE SEQUENCE [LARGE SCALE GENOMIC DNA]</scope>
    <source>
        <strain evidence="2">CIDEFI 213</strain>
    </source>
</reference>
<proteinExistence type="predicted"/>
<evidence type="ECO:0000313" key="2">
    <source>
        <dbReference type="Proteomes" id="UP000249619"/>
    </source>
</evidence>
<evidence type="ECO:0000313" key="1">
    <source>
        <dbReference type="EMBL" id="RAR01318.1"/>
    </source>
</evidence>
<accession>A0A364MRS1</accession>
<dbReference type="Proteomes" id="UP000249619">
    <property type="component" value="Unassembled WGS sequence"/>
</dbReference>
<organism evidence="1 2">
    <name type="scientific">Stemphylium lycopersici</name>
    <name type="common">Tomato gray leaf spot disease fungus</name>
    <name type="synonym">Thyrospora lycopersici</name>
    <dbReference type="NCBI Taxonomy" id="183478"/>
    <lineage>
        <taxon>Eukaryota</taxon>
        <taxon>Fungi</taxon>
        <taxon>Dikarya</taxon>
        <taxon>Ascomycota</taxon>
        <taxon>Pezizomycotina</taxon>
        <taxon>Dothideomycetes</taxon>
        <taxon>Pleosporomycetidae</taxon>
        <taxon>Pleosporales</taxon>
        <taxon>Pleosporineae</taxon>
        <taxon>Pleosporaceae</taxon>
        <taxon>Stemphylium</taxon>
    </lineage>
</organism>
<protein>
    <submittedName>
        <fullName evidence="1">Cytochrome P450</fullName>
    </submittedName>
</protein>
<comment type="caution">
    <text evidence="1">The sequence shown here is derived from an EMBL/GenBank/DDBJ whole genome shotgun (WGS) entry which is preliminary data.</text>
</comment>
<name>A0A364MRS1_STELY</name>
<dbReference type="EMBL" id="QGDH01000278">
    <property type="protein sequence ID" value="RAR01318.1"/>
    <property type="molecule type" value="Genomic_DNA"/>
</dbReference>
<sequence length="43" mass="4840">MAASAIFSLFGSKIININLGFLECYWKFNEILALFCRNQGPPT</sequence>
<dbReference type="AlphaFoldDB" id="A0A364MRS1"/>
<keyword evidence="2" id="KW-1185">Reference proteome</keyword>
<gene>
    <name evidence="1" type="ORF">DDE83_008933</name>
</gene>